<accession>A0ABR0ET99</accession>
<comment type="caution">
    <text evidence="2">The sequence shown here is derived from an EMBL/GenBank/DDBJ whole genome shotgun (WGS) entry which is preliminary data.</text>
</comment>
<gene>
    <name evidence="2" type="ORF">PRZ48_004983</name>
</gene>
<evidence type="ECO:0000313" key="2">
    <source>
        <dbReference type="EMBL" id="KAK4504068.1"/>
    </source>
</evidence>
<reference evidence="2 3" key="1">
    <citation type="journal article" date="2023" name="G3 (Bethesda)">
        <title>A chromosome-level genome assembly of Zasmidium syzygii isolated from banana leaves.</title>
        <authorList>
            <person name="van Westerhoven A.C."/>
            <person name="Mehrabi R."/>
            <person name="Talebi R."/>
            <person name="Steentjes M.B.F."/>
            <person name="Corcolon B."/>
            <person name="Chong P.A."/>
            <person name="Kema G.H.J."/>
            <person name="Seidl M.F."/>
        </authorList>
    </citation>
    <scope>NUCLEOTIDE SEQUENCE [LARGE SCALE GENOMIC DNA]</scope>
    <source>
        <strain evidence="2 3">P124</strain>
    </source>
</reference>
<sequence length="329" mass="36927">MVDPRARPKKVEESPTFRNNRLFVGFNASKQACFFGILPAQEIQRHKDEPLKCFRLWLYDGRDGQNTEAPQGVSSITKEDSTITNVADAGVELKALNAVERTRRYAKLLRDISQRRINVREGDRDEDFKRVEPFFPTELLAFVDRGPECNGPQPGDKRPRDDEDDTAAQAKQLRTGSPVAVDKRVARRKFEHYKPGMLAANEPSTVNNRLEHIRQHYATGLKHEINKILGHVTGDHGIRALDKPEAAARFATEVVDLLEKHVNACGEAATKQKRLMNTLENDGVPSTIIASASATKADIEKYARDLQNEVNVVLPMIAEIKQIPRGETS</sequence>
<evidence type="ECO:0000256" key="1">
    <source>
        <dbReference type="SAM" id="MobiDB-lite"/>
    </source>
</evidence>
<feature type="region of interest" description="Disordered" evidence="1">
    <location>
        <begin position="145"/>
        <end position="178"/>
    </location>
</feature>
<proteinExistence type="predicted"/>
<organism evidence="2 3">
    <name type="scientific">Zasmidium cellare</name>
    <name type="common">Wine cellar mold</name>
    <name type="synonym">Racodium cellare</name>
    <dbReference type="NCBI Taxonomy" id="395010"/>
    <lineage>
        <taxon>Eukaryota</taxon>
        <taxon>Fungi</taxon>
        <taxon>Dikarya</taxon>
        <taxon>Ascomycota</taxon>
        <taxon>Pezizomycotina</taxon>
        <taxon>Dothideomycetes</taxon>
        <taxon>Dothideomycetidae</taxon>
        <taxon>Mycosphaerellales</taxon>
        <taxon>Mycosphaerellaceae</taxon>
        <taxon>Zasmidium</taxon>
    </lineage>
</organism>
<protein>
    <submittedName>
        <fullName evidence="2">Uncharacterized protein</fullName>
    </submittedName>
</protein>
<evidence type="ECO:0000313" key="3">
    <source>
        <dbReference type="Proteomes" id="UP001305779"/>
    </source>
</evidence>
<dbReference type="EMBL" id="JAXOVC010000003">
    <property type="protein sequence ID" value="KAK4504068.1"/>
    <property type="molecule type" value="Genomic_DNA"/>
</dbReference>
<dbReference type="Proteomes" id="UP001305779">
    <property type="component" value="Unassembled WGS sequence"/>
</dbReference>
<name>A0ABR0ET99_ZASCE</name>
<keyword evidence="3" id="KW-1185">Reference proteome</keyword>